<evidence type="ECO:0000313" key="5">
    <source>
        <dbReference type="EMBL" id="PSL27496.1"/>
    </source>
</evidence>
<feature type="region of interest" description="Disordered" evidence="3">
    <location>
        <begin position="556"/>
        <end position="621"/>
    </location>
</feature>
<dbReference type="FunFam" id="3.40.50.300:FF:000011">
    <property type="entry name" value="Putative ABC transporter ATP-binding component"/>
    <property type="match status" value="1"/>
</dbReference>
<dbReference type="Gene3D" id="3.40.50.300">
    <property type="entry name" value="P-loop containing nucleotide triphosphate hydrolases"/>
    <property type="match status" value="2"/>
</dbReference>
<feature type="compositionally biased region" description="Basic and acidic residues" evidence="3">
    <location>
        <begin position="607"/>
        <end position="616"/>
    </location>
</feature>
<dbReference type="EMBL" id="PYGK01000009">
    <property type="protein sequence ID" value="PSL27496.1"/>
    <property type="molecule type" value="Genomic_DNA"/>
</dbReference>
<dbReference type="InterPro" id="IPR032781">
    <property type="entry name" value="ABC_tran_Xtn"/>
</dbReference>
<evidence type="ECO:0000256" key="3">
    <source>
        <dbReference type="SAM" id="MobiDB-lite"/>
    </source>
</evidence>
<dbReference type="PROSITE" id="PS50893">
    <property type="entry name" value="ABC_TRANSPORTER_2"/>
    <property type="match status" value="2"/>
</dbReference>
<dbReference type="GO" id="GO:0003677">
    <property type="term" value="F:DNA binding"/>
    <property type="evidence" value="ECO:0007669"/>
    <property type="project" value="InterPro"/>
</dbReference>
<dbReference type="Pfam" id="PF00005">
    <property type="entry name" value="ABC_tran"/>
    <property type="match status" value="2"/>
</dbReference>
<dbReference type="SMART" id="SM00382">
    <property type="entry name" value="AAA"/>
    <property type="match status" value="2"/>
</dbReference>
<organism evidence="5 6">
    <name type="scientific">Chitinophaga ginsengisoli</name>
    <dbReference type="NCBI Taxonomy" id="363837"/>
    <lineage>
        <taxon>Bacteria</taxon>
        <taxon>Pseudomonadati</taxon>
        <taxon>Bacteroidota</taxon>
        <taxon>Chitinophagia</taxon>
        <taxon>Chitinophagales</taxon>
        <taxon>Chitinophagaceae</taxon>
        <taxon>Chitinophaga</taxon>
    </lineage>
</organism>
<dbReference type="Pfam" id="PF12848">
    <property type="entry name" value="ABC_tran_Xtn"/>
    <property type="match status" value="1"/>
</dbReference>
<evidence type="ECO:0000256" key="1">
    <source>
        <dbReference type="ARBA" id="ARBA00022741"/>
    </source>
</evidence>
<dbReference type="PROSITE" id="PS00211">
    <property type="entry name" value="ABC_TRANSPORTER_1"/>
    <property type="match status" value="2"/>
</dbReference>
<dbReference type="Proteomes" id="UP000240978">
    <property type="component" value="Unassembled WGS sequence"/>
</dbReference>
<keyword evidence="1" id="KW-0547">Nucleotide-binding</keyword>
<proteinExistence type="predicted"/>
<dbReference type="InterPro" id="IPR017871">
    <property type="entry name" value="ABC_transporter-like_CS"/>
</dbReference>
<feature type="compositionally biased region" description="Basic and acidic residues" evidence="3">
    <location>
        <begin position="562"/>
        <end position="575"/>
    </location>
</feature>
<dbReference type="InterPro" id="IPR003439">
    <property type="entry name" value="ABC_transporter-like_ATP-bd"/>
</dbReference>
<evidence type="ECO:0000259" key="4">
    <source>
        <dbReference type="PROSITE" id="PS50893"/>
    </source>
</evidence>
<dbReference type="InterPro" id="IPR003593">
    <property type="entry name" value="AAA+_ATPase"/>
</dbReference>
<dbReference type="InterPro" id="IPR027417">
    <property type="entry name" value="P-loop_NTPase"/>
</dbReference>
<dbReference type="PANTHER" id="PTHR42855">
    <property type="entry name" value="ABC TRANSPORTER ATP-BINDING SUBUNIT"/>
    <property type="match status" value="1"/>
</dbReference>
<feature type="domain" description="ABC transporter" evidence="4">
    <location>
        <begin position="341"/>
        <end position="554"/>
    </location>
</feature>
<dbReference type="Gene3D" id="1.10.287.380">
    <property type="entry name" value="Valyl-tRNA synthetase, C-terminal domain"/>
    <property type="match status" value="1"/>
</dbReference>
<protein>
    <submittedName>
        <fullName evidence="5">ATP-binding cassette subfamily F protein 3</fullName>
    </submittedName>
</protein>
<dbReference type="GO" id="GO:0005524">
    <property type="term" value="F:ATP binding"/>
    <property type="evidence" value="ECO:0007669"/>
    <property type="project" value="UniProtKB-KW"/>
</dbReference>
<sequence>MDSPRKALPLHLQFYLAMLIALQDITFEFGARAIVENASWHIVPGDRVGLIGMNGTGKSTILRVINGEYTVSKGSVNKIKNLSLGFFNQDLLSFESDESILNVGMTAFEQALRLEKDLERITKELETNEAEALLMEYADKLHEFEVLDGYNMRHKTAQVLEGLGFSTADLERPYSQFSGGWRMRVLLAKLILQQPDVLMLDEPTNHLDLPSIEWLEKYLQSYNGAVIIVSHDRYFLDRMVNKIVELYQQQLHHYAGNYEDYEVEKELRREMQQSAYENQQDYIRQQERFIERFKAKASKAAQAQSIAKRLDKLERVEQVDNGPSKIRINFTPDKIPGKIITTLNNVTKRFGNLTILENASAEINRGDKIALIGANGKGKSTLLRVIAGTEPMEGERIGGHNVVPSFYAQHQLESLDLNSEILDELKNFGSGRSEVELRSLLGCFLFTGDDVYKRIKILSGGEKARVALAKTIISQANFLLLDEPTNHLDMNSVQMLIDALSQYDGTYVLVSHDRYFVSQTANKIWEIVDGEIKEFKGTYAEWEEYKKRQAENAKLLAASDKNTNDSKKKELKTERPTNNNNANSNNGNNKNGGNNNNNSNNQQKNGPIDKDKQKELQKHKRQFQQLEEQLARLNEKKTALETSMNDPQTYSDKKRFQQLETEYAQLGKELKQVNEEYEKAFEKLMELEG</sequence>
<dbReference type="AlphaFoldDB" id="A0A2P8G0J7"/>
<keyword evidence="2 5" id="KW-0067">ATP-binding</keyword>
<dbReference type="GO" id="GO:0016887">
    <property type="term" value="F:ATP hydrolysis activity"/>
    <property type="evidence" value="ECO:0007669"/>
    <property type="project" value="InterPro"/>
</dbReference>
<comment type="caution">
    <text evidence="5">The sequence shown here is derived from an EMBL/GenBank/DDBJ whole genome shotgun (WGS) entry which is preliminary data.</text>
</comment>
<evidence type="ECO:0000256" key="2">
    <source>
        <dbReference type="ARBA" id="ARBA00022840"/>
    </source>
</evidence>
<dbReference type="PANTHER" id="PTHR42855:SF2">
    <property type="entry name" value="DRUG RESISTANCE ABC TRANSPORTER,ATP-BINDING PROTEIN"/>
    <property type="match status" value="1"/>
</dbReference>
<dbReference type="InterPro" id="IPR037118">
    <property type="entry name" value="Val-tRNA_synth_C_sf"/>
</dbReference>
<reference evidence="5 6" key="1">
    <citation type="submission" date="2018-03" db="EMBL/GenBank/DDBJ databases">
        <title>Genomic Encyclopedia of Archaeal and Bacterial Type Strains, Phase II (KMG-II): from individual species to whole genera.</title>
        <authorList>
            <person name="Goeker M."/>
        </authorList>
    </citation>
    <scope>NUCLEOTIDE SEQUENCE [LARGE SCALE GENOMIC DNA]</scope>
    <source>
        <strain evidence="5 6">DSM 18107</strain>
    </source>
</reference>
<feature type="compositionally biased region" description="Low complexity" evidence="3">
    <location>
        <begin position="578"/>
        <end position="606"/>
    </location>
</feature>
<dbReference type="CDD" id="cd03221">
    <property type="entry name" value="ABCF_EF-3"/>
    <property type="match status" value="2"/>
</dbReference>
<feature type="domain" description="ABC transporter" evidence="4">
    <location>
        <begin position="20"/>
        <end position="273"/>
    </location>
</feature>
<dbReference type="InterPro" id="IPR032524">
    <property type="entry name" value="ABC_tran_C"/>
</dbReference>
<dbReference type="SUPFAM" id="SSF52540">
    <property type="entry name" value="P-loop containing nucleoside triphosphate hydrolases"/>
    <property type="match status" value="2"/>
</dbReference>
<evidence type="ECO:0000313" key="6">
    <source>
        <dbReference type="Proteomes" id="UP000240978"/>
    </source>
</evidence>
<accession>A0A2P8G0J7</accession>
<dbReference type="Pfam" id="PF16326">
    <property type="entry name" value="ABC_tran_CTD"/>
    <property type="match status" value="1"/>
</dbReference>
<dbReference type="InterPro" id="IPR051309">
    <property type="entry name" value="ABCF_ATPase"/>
</dbReference>
<keyword evidence="6" id="KW-1185">Reference proteome</keyword>
<gene>
    <name evidence="5" type="ORF">CLV42_10928</name>
</gene>
<name>A0A2P8G0J7_9BACT</name>